<evidence type="ECO:0000313" key="10">
    <source>
        <dbReference type="Proteomes" id="UP000280935"/>
    </source>
</evidence>
<sequence length="464" mass="48530">MSVLRALRLEALPPERLIWVGVGASAALSGLAWLVTPDAPWAGRALHLLMTGCVALMLLCWWRLGPRFEHQAGVAVLWALPLFAAPPLFSQDVAAYLAQGRMLAEGLDPYTTPLAVAELPGLPVGHHWAGTTAVYPAGSVMIFRLAHWLSLGHAGLGIFWLRLLHLAALAVTVAAVRRLAQHLAVPVRSALWLGVTSPLLILQWVGGVHNDAVVVAAVAWAAVLALRGGWSGLLLGGAMIGVGMLVKQSAAFAGFGIVAIAVATLTPRSWRDLAVRAGAAGGVAVAVFVLVSVASGLGFGWARPTAGSPLTAMNFSPWSWLAQLSLRIAPGGAALPVLSALSAITVLLALVWVVRRWGPTPEDPGRPWLVLTCGLLAFMLAGPAIQPWYLTWAAPFLIFCLPRTRPAPGTGIDTEVAAVVAVAAVTLLGPLQGAIDALPALAVTVGVVWWLLRRPRSDASMTSG</sequence>
<evidence type="ECO:0000256" key="6">
    <source>
        <dbReference type="ARBA" id="ARBA00023136"/>
    </source>
</evidence>
<dbReference type="AlphaFoldDB" id="A0A3P1WX00"/>
<organism evidence="9 10">
    <name type="scientific">Arachnia propionica</name>
    <dbReference type="NCBI Taxonomy" id="1750"/>
    <lineage>
        <taxon>Bacteria</taxon>
        <taxon>Bacillati</taxon>
        <taxon>Actinomycetota</taxon>
        <taxon>Actinomycetes</taxon>
        <taxon>Propionibacteriales</taxon>
        <taxon>Propionibacteriaceae</taxon>
        <taxon>Arachnia</taxon>
    </lineage>
</organism>
<dbReference type="OrthoDB" id="5242303at2"/>
<evidence type="ECO:0000256" key="4">
    <source>
        <dbReference type="ARBA" id="ARBA00022692"/>
    </source>
</evidence>
<dbReference type="Pfam" id="PF26314">
    <property type="entry name" value="MptA_B_family"/>
    <property type="match status" value="1"/>
</dbReference>
<comment type="subcellular location">
    <subcellularLocation>
        <location evidence="1">Membrane</location>
        <topology evidence="1">Multi-pass membrane protein</topology>
    </subcellularLocation>
</comment>
<feature type="transmembrane region" description="Helical" evidence="8">
    <location>
        <begin position="333"/>
        <end position="354"/>
    </location>
</feature>
<keyword evidence="2" id="KW-0328">Glycosyltransferase</keyword>
<gene>
    <name evidence="9" type="ORF">EII35_03110</name>
</gene>
<feature type="transmembrane region" description="Helical" evidence="8">
    <location>
        <begin position="41"/>
        <end position="62"/>
    </location>
</feature>
<evidence type="ECO:0000256" key="1">
    <source>
        <dbReference type="ARBA" id="ARBA00004141"/>
    </source>
</evidence>
<feature type="transmembrane region" description="Helical" evidence="8">
    <location>
        <begin position="250"/>
        <end position="267"/>
    </location>
</feature>
<feature type="transmembrane region" description="Helical" evidence="8">
    <location>
        <begin position="74"/>
        <end position="98"/>
    </location>
</feature>
<accession>A0A3P1WX00</accession>
<proteinExistence type="inferred from homology"/>
<evidence type="ECO:0000313" key="9">
    <source>
        <dbReference type="EMBL" id="RRD50735.1"/>
    </source>
</evidence>
<feature type="transmembrane region" description="Helical" evidence="8">
    <location>
        <begin position="279"/>
        <end position="302"/>
    </location>
</feature>
<feature type="transmembrane region" description="Helical" evidence="8">
    <location>
        <begin position="17"/>
        <end position="35"/>
    </location>
</feature>
<feature type="transmembrane region" description="Helical" evidence="8">
    <location>
        <begin position="128"/>
        <end position="146"/>
    </location>
</feature>
<evidence type="ECO:0000256" key="7">
    <source>
        <dbReference type="ARBA" id="ARBA00043987"/>
    </source>
</evidence>
<evidence type="ECO:0000256" key="2">
    <source>
        <dbReference type="ARBA" id="ARBA00022676"/>
    </source>
</evidence>
<dbReference type="RefSeq" id="WP_125227007.1">
    <property type="nucleotide sequence ID" value="NZ_RQYT01000004.1"/>
</dbReference>
<dbReference type="GO" id="GO:0005886">
    <property type="term" value="C:plasma membrane"/>
    <property type="evidence" value="ECO:0007669"/>
    <property type="project" value="UniProtKB-SubCell"/>
</dbReference>
<dbReference type="GO" id="GO:0016758">
    <property type="term" value="F:hexosyltransferase activity"/>
    <property type="evidence" value="ECO:0007669"/>
    <property type="project" value="InterPro"/>
</dbReference>
<evidence type="ECO:0000256" key="3">
    <source>
        <dbReference type="ARBA" id="ARBA00022679"/>
    </source>
</evidence>
<comment type="similarity">
    <text evidence="7">Belongs to the MptA/B family.</text>
</comment>
<comment type="caution">
    <text evidence="9">The sequence shown here is derived from an EMBL/GenBank/DDBJ whole genome shotgun (WGS) entry which is preliminary data.</text>
</comment>
<keyword evidence="4 8" id="KW-0812">Transmembrane</keyword>
<dbReference type="InterPro" id="IPR049829">
    <property type="entry name" value="MptA/B-like"/>
</dbReference>
<dbReference type="NCBIfam" id="NF038066">
    <property type="entry name" value="MptB"/>
    <property type="match status" value="1"/>
</dbReference>
<evidence type="ECO:0000256" key="8">
    <source>
        <dbReference type="SAM" id="Phobius"/>
    </source>
</evidence>
<dbReference type="Proteomes" id="UP000280935">
    <property type="component" value="Unassembled WGS sequence"/>
</dbReference>
<keyword evidence="3" id="KW-0808">Transferase</keyword>
<name>A0A3P1WX00_9ACTN</name>
<evidence type="ECO:0000256" key="5">
    <source>
        <dbReference type="ARBA" id="ARBA00022989"/>
    </source>
</evidence>
<feature type="transmembrane region" description="Helical" evidence="8">
    <location>
        <begin position="434"/>
        <end position="452"/>
    </location>
</feature>
<dbReference type="EMBL" id="RQYT01000004">
    <property type="protein sequence ID" value="RRD50735.1"/>
    <property type="molecule type" value="Genomic_DNA"/>
</dbReference>
<protein>
    <submittedName>
        <fullName evidence="9">DUF2029 domain-containing protein</fullName>
    </submittedName>
</protein>
<reference evidence="9 10" key="1">
    <citation type="submission" date="2018-11" db="EMBL/GenBank/DDBJ databases">
        <title>Genomes From Bacteria Associated with the Canine Oral Cavity: a Test Case for Automated Genome-Based Taxonomic Assignment.</title>
        <authorList>
            <person name="Coil D.A."/>
            <person name="Jospin G."/>
            <person name="Darling A.E."/>
            <person name="Wallis C."/>
            <person name="Davis I.J."/>
            <person name="Harris S."/>
            <person name="Eisen J.A."/>
            <person name="Holcombe L.J."/>
            <person name="O'Flynn C."/>
        </authorList>
    </citation>
    <scope>NUCLEOTIDE SEQUENCE [LARGE SCALE GENOMIC DNA]</scope>
    <source>
        <strain evidence="9 10">OH2822_COT-296</strain>
    </source>
</reference>
<feature type="transmembrane region" description="Helical" evidence="8">
    <location>
        <begin position="366"/>
        <end position="385"/>
    </location>
</feature>
<feature type="transmembrane region" description="Helical" evidence="8">
    <location>
        <begin position="212"/>
        <end position="230"/>
    </location>
</feature>
<feature type="transmembrane region" description="Helical" evidence="8">
    <location>
        <begin position="189"/>
        <end position="205"/>
    </location>
</feature>
<feature type="transmembrane region" description="Helical" evidence="8">
    <location>
        <begin position="158"/>
        <end position="177"/>
    </location>
</feature>
<keyword evidence="5 8" id="KW-1133">Transmembrane helix</keyword>
<keyword evidence="6 8" id="KW-0472">Membrane</keyword>